<reference evidence="7" key="1">
    <citation type="submission" date="2019-09" db="EMBL/GenBank/DDBJ databases">
        <title>Bird 10,000 Genomes (B10K) Project - Family phase.</title>
        <authorList>
            <person name="Zhang G."/>
        </authorList>
    </citation>
    <scope>NUCLEOTIDE SEQUENCE</scope>
    <source>
        <strain evidence="7">B10K-DU-008-47</strain>
        <tissue evidence="7">Mixed tissue sample</tissue>
    </source>
</reference>
<dbReference type="GO" id="GO:0005879">
    <property type="term" value="C:axonemal microtubule"/>
    <property type="evidence" value="ECO:0007669"/>
    <property type="project" value="InterPro"/>
</dbReference>
<feature type="non-terminal residue" evidence="7">
    <location>
        <position position="135"/>
    </location>
</feature>
<comment type="caution">
    <text evidence="7">The sequence shown here is derived from an EMBL/GenBank/DDBJ whole genome shotgun (WGS) entry which is preliminary data.</text>
</comment>
<evidence type="ECO:0000256" key="2">
    <source>
        <dbReference type="ARBA" id="ARBA00022490"/>
    </source>
</evidence>
<feature type="region of interest" description="Disordered" evidence="6">
    <location>
        <begin position="1"/>
        <end position="31"/>
    </location>
</feature>
<comment type="similarity">
    <text evidence="5">Belongs to the PIERCE1 family.</text>
</comment>
<gene>
    <name evidence="7" type="primary">Ci116</name>
    <name evidence="7" type="ORF">PIACAY_R14432</name>
</gene>
<dbReference type="EMBL" id="WAAB01016806">
    <property type="protein sequence ID" value="NWH77914.1"/>
    <property type="molecule type" value="Genomic_DNA"/>
</dbReference>
<keyword evidence="4" id="KW-0966">Cell projection</keyword>
<dbReference type="Pfam" id="PF14892">
    <property type="entry name" value="PIRC1_2"/>
    <property type="match status" value="1"/>
</dbReference>
<dbReference type="GO" id="GO:0035082">
    <property type="term" value="P:axoneme assembly"/>
    <property type="evidence" value="ECO:0007669"/>
    <property type="project" value="InterPro"/>
</dbReference>
<dbReference type="OrthoDB" id="546383at2759"/>
<dbReference type="PANTHER" id="PTHR20899:SF1">
    <property type="entry name" value="PIERCER OF MICROTUBULE WALL 1 PROTEIN"/>
    <property type="match status" value="1"/>
</dbReference>
<sequence length="135" mass="14746">EGQQRPVSGQRAVPAAMGSAGPRTSDWYRTSPRLPGRFQYPGCFRGYGQPQPHPLYRTTNQAYGSKAPTVHEVPTSFHITSHAFSNTLAQCGMYSDNGLNTALEKSRVTGTANFITAHDHLNFHPSYNPSGPSHC</sequence>
<evidence type="ECO:0000256" key="6">
    <source>
        <dbReference type="SAM" id="MobiDB-lite"/>
    </source>
</evidence>
<feature type="non-terminal residue" evidence="7">
    <location>
        <position position="1"/>
    </location>
</feature>
<organism evidence="7 8">
    <name type="scientific">Piaya cayana</name>
    <name type="common">Common squirrel cuckoo</name>
    <dbReference type="NCBI Taxonomy" id="33601"/>
    <lineage>
        <taxon>Eukaryota</taxon>
        <taxon>Metazoa</taxon>
        <taxon>Chordata</taxon>
        <taxon>Craniata</taxon>
        <taxon>Vertebrata</taxon>
        <taxon>Euteleostomi</taxon>
        <taxon>Archelosauria</taxon>
        <taxon>Archosauria</taxon>
        <taxon>Dinosauria</taxon>
        <taxon>Saurischia</taxon>
        <taxon>Theropoda</taxon>
        <taxon>Coelurosauria</taxon>
        <taxon>Aves</taxon>
        <taxon>Neognathae</taxon>
        <taxon>Neoaves</taxon>
        <taxon>Otidimorphae</taxon>
        <taxon>Cuculiformes</taxon>
        <taxon>Coccyzidae</taxon>
        <taxon>Piaya</taxon>
    </lineage>
</organism>
<dbReference type="Proteomes" id="UP000653271">
    <property type="component" value="Unassembled WGS sequence"/>
</dbReference>
<proteinExistence type="inferred from homology"/>
<protein>
    <submittedName>
        <fullName evidence="7">CI116 protein</fullName>
    </submittedName>
</protein>
<comment type="subcellular location">
    <subcellularLocation>
        <location evidence="1">Cytoplasm</location>
        <location evidence="1">Cytoskeleton</location>
        <location evidence="1">Cilium axoneme</location>
    </subcellularLocation>
</comment>
<dbReference type="PANTHER" id="PTHR20899">
    <property type="entry name" value="PIERCE HOMOLOG"/>
    <property type="match status" value="1"/>
</dbReference>
<evidence type="ECO:0000256" key="4">
    <source>
        <dbReference type="ARBA" id="ARBA00023273"/>
    </source>
</evidence>
<evidence type="ECO:0000256" key="5">
    <source>
        <dbReference type="ARBA" id="ARBA00038014"/>
    </source>
</evidence>
<evidence type="ECO:0000313" key="7">
    <source>
        <dbReference type="EMBL" id="NWH77914.1"/>
    </source>
</evidence>
<dbReference type="InterPro" id="IPR026507">
    <property type="entry name" value="PIRC1/2"/>
</dbReference>
<keyword evidence="3" id="KW-0206">Cytoskeleton</keyword>
<evidence type="ECO:0000313" key="8">
    <source>
        <dbReference type="Proteomes" id="UP000653271"/>
    </source>
</evidence>
<keyword evidence="8" id="KW-1185">Reference proteome</keyword>
<dbReference type="AlphaFoldDB" id="A0A850X7X7"/>
<accession>A0A850X7X7</accession>
<evidence type="ECO:0000256" key="3">
    <source>
        <dbReference type="ARBA" id="ARBA00023212"/>
    </source>
</evidence>
<evidence type="ECO:0000256" key="1">
    <source>
        <dbReference type="ARBA" id="ARBA00004430"/>
    </source>
</evidence>
<name>A0A850X7X7_PIACA</name>
<keyword evidence="2" id="KW-0963">Cytoplasm</keyword>